<evidence type="ECO:0000256" key="4">
    <source>
        <dbReference type="ARBA" id="ARBA00022692"/>
    </source>
</evidence>
<feature type="transmembrane region" description="Helical" evidence="8">
    <location>
        <begin position="99"/>
        <end position="124"/>
    </location>
</feature>
<dbReference type="Pfam" id="PF00528">
    <property type="entry name" value="BPD_transp_1"/>
    <property type="match status" value="1"/>
</dbReference>
<keyword evidence="11" id="KW-1185">Reference proteome</keyword>
<evidence type="ECO:0000313" key="11">
    <source>
        <dbReference type="Proteomes" id="UP000184442"/>
    </source>
</evidence>
<organism evidence="10 11">
    <name type="scientific">Lutispora thermophila DSM 19022</name>
    <dbReference type="NCBI Taxonomy" id="1122184"/>
    <lineage>
        <taxon>Bacteria</taxon>
        <taxon>Bacillati</taxon>
        <taxon>Bacillota</taxon>
        <taxon>Clostridia</taxon>
        <taxon>Lutisporales</taxon>
        <taxon>Lutisporaceae</taxon>
        <taxon>Lutispora</taxon>
    </lineage>
</organism>
<evidence type="ECO:0000256" key="5">
    <source>
        <dbReference type="ARBA" id="ARBA00022989"/>
    </source>
</evidence>
<dbReference type="Proteomes" id="UP000184442">
    <property type="component" value="Unassembled WGS sequence"/>
</dbReference>
<reference evidence="10 11" key="1">
    <citation type="submission" date="2016-11" db="EMBL/GenBank/DDBJ databases">
        <authorList>
            <person name="Jaros S."/>
            <person name="Januszkiewicz K."/>
            <person name="Wedrychowicz H."/>
        </authorList>
    </citation>
    <scope>NUCLEOTIDE SEQUENCE [LARGE SCALE GENOMIC DNA]</scope>
    <source>
        <strain evidence="10 11">DSM 19022</strain>
    </source>
</reference>
<dbReference type="OrthoDB" id="9783218at2"/>
<dbReference type="STRING" id="1122184.SAMN02745176_01248"/>
<dbReference type="AlphaFoldDB" id="A0A1M6DRF2"/>
<proteinExistence type="inferred from homology"/>
<dbReference type="PROSITE" id="PS50928">
    <property type="entry name" value="ABC_TM1"/>
    <property type="match status" value="1"/>
</dbReference>
<dbReference type="SUPFAM" id="SSF161098">
    <property type="entry name" value="MetI-like"/>
    <property type="match status" value="1"/>
</dbReference>
<evidence type="ECO:0000256" key="8">
    <source>
        <dbReference type="RuleBase" id="RU363032"/>
    </source>
</evidence>
<dbReference type="InterPro" id="IPR053385">
    <property type="entry name" value="ABC_transport_permease"/>
</dbReference>
<feature type="transmembrane region" description="Helical" evidence="8">
    <location>
        <begin position="224"/>
        <end position="243"/>
    </location>
</feature>
<feature type="transmembrane region" description="Helical" evidence="8">
    <location>
        <begin position="144"/>
        <end position="170"/>
    </location>
</feature>
<feature type="transmembrane region" description="Helical" evidence="8">
    <location>
        <begin position="31"/>
        <end position="53"/>
    </location>
</feature>
<feature type="transmembrane region" description="Helical" evidence="8">
    <location>
        <begin position="263"/>
        <end position="284"/>
    </location>
</feature>
<dbReference type="RefSeq" id="WP_073025377.1">
    <property type="nucleotide sequence ID" value="NZ_FQZS01000007.1"/>
</dbReference>
<keyword evidence="5 8" id="KW-1133">Transmembrane helix</keyword>
<keyword evidence="3" id="KW-1003">Cell membrane</keyword>
<feature type="domain" description="ABC transmembrane type-1" evidence="9">
    <location>
        <begin position="95"/>
        <end position="284"/>
    </location>
</feature>
<name>A0A1M6DRF2_9FIRM</name>
<keyword evidence="6 8" id="KW-0472">Membrane</keyword>
<dbReference type="EMBL" id="FQZS01000007">
    <property type="protein sequence ID" value="SHI75781.1"/>
    <property type="molecule type" value="Genomic_DNA"/>
</dbReference>
<protein>
    <submittedName>
        <fullName evidence="10">Peptide/nickel transport system permease protein</fullName>
    </submittedName>
</protein>
<accession>A0A1M6DRF2</accession>
<evidence type="ECO:0000256" key="6">
    <source>
        <dbReference type="ARBA" id="ARBA00023136"/>
    </source>
</evidence>
<evidence type="ECO:0000313" key="10">
    <source>
        <dbReference type="EMBL" id="SHI75781.1"/>
    </source>
</evidence>
<keyword evidence="2 8" id="KW-0813">Transport</keyword>
<dbReference type="Pfam" id="PF12911">
    <property type="entry name" value="OppC_N"/>
    <property type="match status" value="1"/>
</dbReference>
<dbReference type="GO" id="GO:0055085">
    <property type="term" value="P:transmembrane transport"/>
    <property type="evidence" value="ECO:0007669"/>
    <property type="project" value="InterPro"/>
</dbReference>
<dbReference type="Gene3D" id="1.10.3720.10">
    <property type="entry name" value="MetI-like"/>
    <property type="match status" value="1"/>
</dbReference>
<evidence type="ECO:0000259" key="9">
    <source>
        <dbReference type="PROSITE" id="PS50928"/>
    </source>
</evidence>
<dbReference type="InterPro" id="IPR025966">
    <property type="entry name" value="OppC_N"/>
</dbReference>
<evidence type="ECO:0000256" key="3">
    <source>
        <dbReference type="ARBA" id="ARBA00022475"/>
    </source>
</evidence>
<dbReference type="PANTHER" id="PTHR43386:SF1">
    <property type="entry name" value="D,D-DIPEPTIDE TRANSPORT SYSTEM PERMEASE PROTEIN DDPC-RELATED"/>
    <property type="match status" value="1"/>
</dbReference>
<dbReference type="NCBIfam" id="NF045474">
    <property type="entry name" value="Opp2C"/>
    <property type="match status" value="1"/>
</dbReference>
<evidence type="ECO:0000256" key="2">
    <source>
        <dbReference type="ARBA" id="ARBA00022448"/>
    </source>
</evidence>
<evidence type="ECO:0000256" key="7">
    <source>
        <dbReference type="ARBA" id="ARBA00024202"/>
    </source>
</evidence>
<dbReference type="InterPro" id="IPR035906">
    <property type="entry name" value="MetI-like_sf"/>
</dbReference>
<comment type="subcellular location">
    <subcellularLocation>
        <location evidence="1 8">Cell membrane</location>
        <topology evidence="1 8">Multi-pass membrane protein</topology>
    </subcellularLocation>
</comment>
<dbReference type="PANTHER" id="PTHR43386">
    <property type="entry name" value="OLIGOPEPTIDE TRANSPORT SYSTEM PERMEASE PROTEIN APPC"/>
    <property type="match status" value="1"/>
</dbReference>
<keyword evidence="4 8" id="KW-0812">Transmembrane</keyword>
<comment type="similarity">
    <text evidence="7">Belongs to the binding-protein-dependent transport system permease family. OppBC subfamily.</text>
</comment>
<evidence type="ECO:0000256" key="1">
    <source>
        <dbReference type="ARBA" id="ARBA00004651"/>
    </source>
</evidence>
<dbReference type="InterPro" id="IPR000515">
    <property type="entry name" value="MetI-like"/>
</dbReference>
<dbReference type="GO" id="GO:0005886">
    <property type="term" value="C:plasma membrane"/>
    <property type="evidence" value="ECO:0007669"/>
    <property type="project" value="UniProtKB-SubCell"/>
</dbReference>
<dbReference type="InterPro" id="IPR050366">
    <property type="entry name" value="BP-dependent_transpt_permease"/>
</dbReference>
<gene>
    <name evidence="10" type="ORF">SAMN02745176_01248</name>
</gene>
<sequence>MILKSSNLTEIIKPRIKEVGLSFYLLKKNKLTLAAFYVIIAIIVLAILAPFIVPYPSHISEEANAANKLLPPSQEFIFGTDELGRDIFSRVIYGTRISLTTAVLAVGLALLIGVPMGAIAGTIGGWVDETIMRITDIFLSFPPLLLAIAIVSIVGPSLNNAVIAIALSWWPWYTRLVRGQAVSLKERKFIQAAEAIGTSKWKIIFSHVVPNTISPVIVQASMDMGGVILTIASLSFLGLGAQAPTPEWGLMISTSRNYFLNAWWYSIFPGIAIFITVLAFNLLGDGFREIMDPKTRKN</sequence>
<dbReference type="CDD" id="cd06261">
    <property type="entry name" value="TM_PBP2"/>
    <property type="match status" value="1"/>
</dbReference>